<organism evidence="2 3">
    <name type="scientific">Zizania palustris</name>
    <name type="common">Northern wild rice</name>
    <dbReference type="NCBI Taxonomy" id="103762"/>
    <lineage>
        <taxon>Eukaryota</taxon>
        <taxon>Viridiplantae</taxon>
        <taxon>Streptophyta</taxon>
        <taxon>Embryophyta</taxon>
        <taxon>Tracheophyta</taxon>
        <taxon>Spermatophyta</taxon>
        <taxon>Magnoliopsida</taxon>
        <taxon>Liliopsida</taxon>
        <taxon>Poales</taxon>
        <taxon>Poaceae</taxon>
        <taxon>BOP clade</taxon>
        <taxon>Oryzoideae</taxon>
        <taxon>Oryzeae</taxon>
        <taxon>Zizaniinae</taxon>
        <taxon>Zizania</taxon>
    </lineage>
</organism>
<sequence>MRKLTKKSTGVMAVEAPTKEKGGEKRAAGDEIKKVVNVKYQKVVLPAKAILPTKEDMKNVVLHLDASLLYRHSHIRSCPL</sequence>
<proteinExistence type="predicted"/>
<accession>A0A8J5RKJ7</accession>
<keyword evidence="3" id="KW-1185">Reference proteome</keyword>
<gene>
    <name evidence="2" type="ORF">GUJ93_ZPchr0117g33628</name>
</gene>
<protein>
    <submittedName>
        <fullName evidence="2">Uncharacterized protein</fullName>
    </submittedName>
</protein>
<evidence type="ECO:0000313" key="2">
    <source>
        <dbReference type="EMBL" id="KAG8043221.1"/>
    </source>
</evidence>
<reference evidence="2" key="1">
    <citation type="journal article" date="2021" name="bioRxiv">
        <title>Whole Genome Assembly and Annotation of Northern Wild Rice, Zizania palustris L., Supports a Whole Genome Duplication in the Zizania Genus.</title>
        <authorList>
            <person name="Haas M."/>
            <person name="Kono T."/>
            <person name="Macchietto M."/>
            <person name="Millas R."/>
            <person name="McGilp L."/>
            <person name="Shao M."/>
            <person name="Duquette J."/>
            <person name="Hirsch C.N."/>
            <person name="Kimball J."/>
        </authorList>
    </citation>
    <scope>NUCLEOTIDE SEQUENCE</scope>
    <source>
        <tissue evidence="2">Fresh leaf tissue</tissue>
    </source>
</reference>
<feature type="region of interest" description="Disordered" evidence="1">
    <location>
        <begin position="1"/>
        <end position="25"/>
    </location>
</feature>
<dbReference type="EMBL" id="JAAALK010001094">
    <property type="protein sequence ID" value="KAG8043221.1"/>
    <property type="molecule type" value="Genomic_DNA"/>
</dbReference>
<dbReference type="Proteomes" id="UP000729402">
    <property type="component" value="Unassembled WGS sequence"/>
</dbReference>
<dbReference type="AlphaFoldDB" id="A0A8J5RKJ7"/>
<name>A0A8J5RKJ7_ZIZPA</name>
<comment type="caution">
    <text evidence="2">The sequence shown here is derived from an EMBL/GenBank/DDBJ whole genome shotgun (WGS) entry which is preliminary data.</text>
</comment>
<reference evidence="2" key="2">
    <citation type="submission" date="2021-02" db="EMBL/GenBank/DDBJ databases">
        <authorList>
            <person name="Kimball J.A."/>
            <person name="Haas M.W."/>
            <person name="Macchietto M."/>
            <person name="Kono T."/>
            <person name="Duquette J."/>
            <person name="Shao M."/>
        </authorList>
    </citation>
    <scope>NUCLEOTIDE SEQUENCE</scope>
    <source>
        <tissue evidence="2">Fresh leaf tissue</tissue>
    </source>
</reference>
<evidence type="ECO:0000256" key="1">
    <source>
        <dbReference type="SAM" id="MobiDB-lite"/>
    </source>
</evidence>
<evidence type="ECO:0000313" key="3">
    <source>
        <dbReference type="Proteomes" id="UP000729402"/>
    </source>
</evidence>